<proteinExistence type="predicted"/>
<sequence length="86" mass="9913">MHGTCKMAYIRLLEITPLIFERLSRNSGIILENVDTIKWLHDLTDLGKSSSDAVVRYWKETLAFLLGLIEKVEAAMYTKEDSKAYF</sequence>
<organism evidence="1 2">
    <name type="scientific">Olea europaea subsp. europaea</name>
    <dbReference type="NCBI Taxonomy" id="158383"/>
    <lineage>
        <taxon>Eukaryota</taxon>
        <taxon>Viridiplantae</taxon>
        <taxon>Streptophyta</taxon>
        <taxon>Embryophyta</taxon>
        <taxon>Tracheophyta</taxon>
        <taxon>Spermatophyta</taxon>
        <taxon>Magnoliopsida</taxon>
        <taxon>eudicotyledons</taxon>
        <taxon>Gunneridae</taxon>
        <taxon>Pentapetalae</taxon>
        <taxon>asterids</taxon>
        <taxon>lamiids</taxon>
        <taxon>Lamiales</taxon>
        <taxon>Oleaceae</taxon>
        <taxon>Oleeae</taxon>
        <taxon>Olea</taxon>
    </lineage>
</organism>
<dbReference type="OrthoDB" id="1936874at2759"/>
<accession>A0A8S0ST44</accession>
<dbReference type="EMBL" id="CACTIH010005506">
    <property type="protein sequence ID" value="CAA2995674.1"/>
    <property type="molecule type" value="Genomic_DNA"/>
</dbReference>
<name>A0A8S0ST44_OLEEU</name>
<dbReference type="Gramene" id="OE9A110723T1">
    <property type="protein sequence ID" value="OE9A110723C1"/>
    <property type="gene ID" value="OE9A110723"/>
</dbReference>
<gene>
    <name evidence="1" type="ORF">OLEA9_A110723</name>
</gene>
<keyword evidence="2" id="KW-1185">Reference proteome</keyword>
<evidence type="ECO:0000313" key="1">
    <source>
        <dbReference type="EMBL" id="CAA2995674.1"/>
    </source>
</evidence>
<evidence type="ECO:0000313" key="2">
    <source>
        <dbReference type="Proteomes" id="UP000594638"/>
    </source>
</evidence>
<reference evidence="1 2" key="1">
    <citation type="submission" date="2019-12" db="EMBL/GenBank/DDBJ databases">
        <authorList>
            <person name="Alioto T."/>
            <person name="Alioto T."/>
            <person name="Gomez Garrido J."/>
        </authorList>
    </citation>
    <scope>NUCLEOTIDE SEQUENCE [LARGE SCALE GENOMIC DNA]</scope>
</reference>
<comment type="caution">
    <text evidence="1">The sequence shown here is derived from an EMBL/GenBank/DDBJ whole genome shotgun (WGS) entry which is preliminary data.</text>
</comment>
<dbReference type="AlphaFoldDB" id="A0A8S0ST44"/>
<dbReference type="Proteomes" id="UP000594638">
    <property type="component" value="Unassembled WGS sequence"/>
</dbReference>
<protein>
    <submittedName>
        <fullName evidence="1">Uncharacterized protein</fullName>
    </submittedName>
</protein>